<keyword evidence="2" id="KW-1003">Cell membrane</keyword>
<keyword evidence="7" id="KW-1015">Disulfide bond</keyword>
<keyword evidence="10" id="KW-0732">Signal</keyword>
<keyword evidence="5" id="KW-0297">G-protein coupled receptor</keyword>
<evidence type="ECO:0000256" key="3">
    <source>
        <dbReference type="ARBA" id="ARBA00022692"/>
    </source>
</evidence>
<feature type="signal peptide" evidence="10">
    <location>
        <begin position="1"/>
        <end position="27"/>
    </location>
</feature>
<dbReference type="GO" id="GO:0051967">
    <property type="term" value="P:negative regulation of synaptic transmission, glutamatergic"/>
    <property type="evidence" value="ECO:0007669"/>
    <property type="project" value="TreeGrafter"/>
</dbReference>
<feature type="domain" description="G-protein coupled receptors family 1 profile" evidence="11">
    <location>
        <begin position="9"/>
        <end position="55"/>
    </location>
</feature>
<proteinExistence type="predicted"/>
<dbReference type="GO" id="GO:0042734">
    <property type="term" value="C:presynaptic membrane"/>
    <property type="evidence" value="ECO:0007669"/>
    <property type="project" value="TreeGrafter"/>
</dbReference>
<reference evidence="12 13" key="1">
    <citation type="submission" date="2024-04" db="EMBL/GenBank/DDBJ databases">
        <authorList>
            <person name="Waldvogel A.-M."/>
            <person name="Schoenle A."/>
        </authorList>
    </citation>
    <scope>NUCLEOTIDE SEQUENCE [LARGE SCALE GENOMIC DNA]</scope>
</reference>
<evidence type="ECO:0000256" key="6">
    <source>
        <dbReference type="ARBA" id="ARBA00023136"/>
    </source>
</evidence>
<organism evidence="12 13">
    <name type="scientific">Knipowitschia caucasica</name>
    <name type="common">Caucasian dwarf goby</name>
    <name type="synonym">Pomatoschistus caucasicus</name>
    <dbReference type="NCBI Taxonomy" id="637954"/>
    <lineage>
        <taxon>Eukaryota</taxon>
        <taxon>Metazoa</taxon>
        <taxon>Chordata</taxon>
        <taxon>Craniata</taxon>
        <taxon>Vertebrata</taxon>
        <taxon>Euteleostomi</taxon>
        <taxon>Actinopterygii</taxon>
        <taxon>Neopterygii</taxon>
        <taxon>Teleostei</taxon>
        <taxon>Neoteleostei</taxon>
        <taxon>Acanthomorphata</taxon>
        <taxon>Gobiaria</taxon>
        <taxon>Gobiiformes</taxon>
        <taxon>Gobioidei</taxon>
        <taxon>Gobiidae</taxon>
        <taxon>Gobiinae</taxon>
        <taxon>Knipowitschia</taxon>
    </lineage>
</organism>
<dbReference type="PANTHER" id="PTHR24248:SF87">
    <property type="entry name" value="D(2) DOPAMINE RECEPTOR"/>
    <property type="match status" value="1"/>
</dbReference>
<evidence type="ECO:0000256" key="9">
    <source>
        <dbReference type="ARBA" id="ARBA00023224"/>
    </source>
</evidence>
<evidence type="ECO:0000259" key="11">
    <source>
        <dbReference type="PROSITE" id="PS50262"/>
    </source>
</evidence>
<evidence type="ECO:0000256" key="2">
    <source>
        <dbReference type="ARBA" id="ARBA00022475"/>
    </source>
</evidence>
<accession>A0AAV2J3K5</accession>
<dbReference type="InterPro" id="IPR017452">
    <property type="entry name" value="GPCR_Rhodpsn_7TM"/>
</dbReference>
<evidence type="ECO:0000256" key="10">
    <source>
        <dbReference type="SAM" id="SignalP"/>
    </source>
</evidence>
<evidence type="ECO:0000256" key="1">
    <source>
        <dbReference type="ARBA" id="ARBA00004651"/>
    </source>
</evidence>
<keyword evidence="4" id="KW-1133">Transmembrane helix</keyword>
<dbReference type="SUPFAM" id="SSF81321">
    <property type="entry name" value="Family A G protein-coupled receptor-like"/>
    <property type="match status" value="1"/>
</dbReference>
<dbReference type="PRINTS" id="PR00242">
    <property type="entry name" value="DOPAMINER"/>
</dbReference>
<dbReference type="GO" id="GO:0004930">
    <property type="term" value="F:G protein-coupled receptor activity"/>
    <property type="evidence" value="ECO:0007669"/>
    <property type="project" value="UniProtKB-KW"/>
</dbReference>
<gene>
    <name evidence="12" type="ORF">KC01_LOCUS2745</name>
</gene>
<sequence length="72" mass="8546">MKNQNRKCVFIICWLPFFITHILNTHCTKCKVPAEMYNAFTWLGYVNSAVNPIIYTTFNVEFRKAFIKILHC</sequence>
<evidence type="ECO:0000313" key="12">
    <source>
        <dbReference type="EMBL" id="CAL1570447.1"/>
    </source>
</evidence>
<dbReference type="GO" id="GO:0007195">
    <property type="term" value="P:adenylate cyclase-inhibiting dopamine receptor signaling pathway"/>
    <property type="evidence" value="ECO:0007669"/>
    <property type="project" value="TreeGrafter"/>
</dbReference>
<dbReference type="GO" id="GO:0043266">
    <property type="term" value="P:regulation of potassium ion transport"/>
    <property type="evidence" value="ECO:0007669"/>
    <property type="project" value="TreeGrafter"/>
</dbReference>
<evidence type="ECO:0000256" key="4">
    <source>
        <dbReference type="ARBA" id="ARBA00022989"/>
    </source>
</evidence>
<dbReference type="Proteomes" id="UP001497482">
    <property type="component" value="Chromosome 10"/>
</dbReference>
<name>A0AAV2J3K5_KNICA</name>
<keyword evidence="13" id="KW-1185">Reference proteome</keyword>
<dbReference type="Gene3D" id="1.20.1070.10">
    <property type="entry name" value="Rhodopsin 7-helix transmembrane proteins"/>
    <property type="match status" value="1"/>
</dbReference>
<dbReference type="PANTHER" id="PTHR24248">
    <property type="entry name" value="ADRENERGIC RECEPTOR-RELATED G-PROTEIN COUPLED RECEPTOR"/>
    <property type="match status" value="1"/>
</dbReference>
<evidence type="ECO:0000256" key="7">
    <source>
        <dbReference type="ARBA" id="ARBA00023157"/>
    </source>
</evidence>
<dbReference type="GO" id="GO:0014059">
    <property type="term" value="P:regulation of dopamine secretion"/>
    <property type="evidence" value="ECO:0007669"/>
    <property type="project" value="TreeGrafter"/>
</dbReference>
<protein>
    <recommendedName>
        <fullName evidence="11">G-protein coupled receptors family 1 profile domain-containing protein</fullName>
    </recommendedName>
</protein>
<evidence type="ECO:0000256" key="5">
    <source>
        <dbReference type="ARBA" id="ARBA00023040"/>
    </source>
</evidence>
<keyword evidence="6" id="KW-0472">Membrane</keyword>
<keyword evidence="9" id="KW-0807">Transducer</keyword>
<dbReference type="PROSITE" id="PS50262">
    <property type="entry name" value="G_PROTEIN_RECEP_F1_2"/>
    <property type="match status" value="1"/>
</dbReference>
<keyword evidence="3" id="KW-0812">Transmembrane</keyword>
<dbReference type="AlphaFoldDB" id="A0AAV2J3K5"/>
<evidence type="ECO:0000256" key="8">
    <source>
        <dbReference type="ARBA" id="ARBA00023170"/>
    </source>
</evidence>
<evidence type="ECO:0000313" key="13">
    <source>
        <dbReference type="Proteomes" id="UP001497482"/>
    </source>
</evidence>
<dbReference type="GO" id="GO:0060158">
    <property type="term" value="P:phospholipase C-activating dopamine receptor signaling pathway"/>
    <property type="evidence" value="ECO:0007669"/>
    <property type="project" value="TreeGrafter"/>
</dbReference>
<dbReference type="GO" id="GO:0071875">
    <property type="term" value="P:adrenergic receptor signaling pathway"/>
    <property type="evidence" value="ECO:0007669"/>
    <property type="project" value="UniProtKB-ARBA"/>
</dbReference>
<keyword evidence="8" id="KW-0675">Receptor</keyword>
<dbReference type="InterPro" id="IPR000276">
    <property type="entry name" value="GPCR_Rhodpsn"/>
</dbReference>
<dbReference type="InterPro" id="IPR000929">
    <property type="entry name" value="Dopamine_rcpt"/>
</dbReference>
<dbReference type="GO" id="GO:0051481">
    <property type="term" value="P:negative regulation of cytosolic calcium ion concentration"/>
    <property type="evidence" value="ECO:0007669"/>
    <property type="project" value="TreeGrafter"/>
</dbReference>
<dbReference type="Pfam" id="PF00001">
    <property type="entry name" value="7tm_1"/>
    <property type="match status" value="1"/>
</dbReference>
<feature type="chain" id="PRO_5043674014" description="G-protein coupled receptors family 1 profile domain-containing protein" evidence="10">
    <location>
        <begin position="28"/>
        <end position="72"/>
    </location>
</feature>
<dbReference type="GO" id="GO:0098978">
    <property type="term" value="C:glutamatergic synapse"/>
    <property type="evidence" value="ECO:0007669"/>
    <property type="project" value="TreeGrafter"/>
</dbReference>
<dbReference type="EMBL" id="OZ035832">
    <property type="protein sequence ID" value="CAL1570447.1"/>
    <property type="molecule type" value="Genomic_DNA"/>
</dbReference>
<comment type="subcellular location">
    <subcellularLocation>
        <location evidence="1">Cell membrane</location>
        <topology evidence="1">Multi-pass membrane protein</topology>
    </subcellularLocation>
</comment>
<dbReference type="GO" id="GO:0001591">
    <property type="term" value="F:dopamine neurotransmitter receptor activity, coupled via Gi/Go"/>
    <property type="evidence" value="ECO:0007669"/>
    <property type="project" value="TreeGrafter"/>
</dbReference>